<accession>A0ABV9WAL0</accession>
<organism evidence="1 2">
    <name type="scientific">Dactylosporangium cerinum</name>
    <dbReference type="NCBI Taxonomy" id="1434730"/>
    <lineage>
        <taxon>Bacteria</taxon>
        <taxon>Bacillati</taxon>
        <taxon>Actinomycetota</taxon>
        <taxon>Actinomycetes</taxon>
        <taxon>Micromonosporales</taxon>
        <taxon>Micromonosporaceae</taxon>
        <taxon>Dactylosporangium</taxon>
    </lineage>
</organism>
<dbReference type="Proteomes" id="UP001595912">
    <property type="component" value="Unassembled WGS sequence"/>
</dbReference>
<sequence>MWNARAYDLLDVPVQVDPAAEAQAATFEARWGFTMPAAVREWVVGDWRDWARGPSVDLPPRYDQLEMLSEEGPGSRLLVVDRDSQGCCSFVVSVDDHDDPPVLVLERDDTTGESRSTYTQQFTAFTHANA</sequence>
<name>A0ABV9WAL0_9ACTN</name>
<gene>
    <name evidence="1" type="ORF">ACFPIJ_47730</name>
</gene>
<protein>
    <recommendedName>
        <fullName evidence="3">Knr4/Smi1-like domain-containing protein</fullName>
    </recommendedName>
</protein>
<proteinExistence type="predicted"/>
<evidence type="ECO:0000313" key="2">
    <source>
        <dbReference type="Proteomes" id="UP001595912"/>
    </source>
</evidence>
<keyword evidence="2" id="KW-1185">Reference proteome</keyword>
<reference evidence="2" key="1">
    <citation type="journal article" date="2019" name="Int. J. Syst. Evol. Microbiol.">
        <title>The Global Catalogue of Microorganisms (GCM) 10K type strain sequencing project: providing services to taxonomists for standard genome sequencing and annotation.</title>
        <authorList>
            <consortium name="The Broad Institute Genomics Platform"/>
            <consortium name="The Broad Institute Genome Sequencing Center for Infectious Disease"/>
            <person name="Wu L."/>
            <person name="Ma J."/>
        </authorList>
    </citation>
    <scope>NUCLEOTIDE SEQUENCE [LARGE SCALE GENOMIC DNA]</scope>
    <source>
        <strain evidence="2">CGMCC 4.7152</strain>
    </source>
</reference>
<dbReference type="EMBL" id="JBHSIU010000081">
    <property type="protein sequence ID" value="MFC5005503.1"/>
    <property type="molecule type" value="Genomic_DNA"/>
</dbReference>
<dbReference type="RefSeq" id="WP_380126143.1">
    <property type="nucleotide sequence ID" value="NZ_JBHSIU010000081.1"/>
</dbReference>
<comment type="caution">
    <text evidence="1">The sequence shown here is derived from an EMBL/GenBank/DDBJ whole genome shotgun (WGS) entry which is preliminary data.</text>
</comment>
<evidence type="ECO:0008006" key="3">
    <source>
        <dbReference type="Google" id="ProtNLM"/>
    </source>
</evidence>
<evidence type="ECO:0000313" key="1">
    <source>
        <dbReference type="EMBL" id="MFC5005503.1"/>
    </source>
</evidence>